<feature type="region of interest" description="Disordered" evidence="2">
    <location>
        <begin position="98"/>
        <end position="124"/>
    </location>
</feature>
<dbReference type="AlphaFoldDB" id="A0AAV1W228"/>
<dbReference type="PROSITE" id="PS00028">
    <property type="entry name" value="ZINC_FINGER_C2H2_1"/>
    <property type="match status" value="1"/>
</dbReference>
<evidence type="ECO:0000313" key="5">
    <source>
        <dbReference type="Proteomes" id="UP001497480"/>
    </source>
</evidence>
<dbReference type="EMBL" id="CAXHTB010000003">
    <property type="protein sequence ID" value="CAL0303217.1"/>
    <property type="molecule type" value="Genomic_DNA"/>
</dbReference>
<dbReference type="PROSITE" id="PS50157">
    <property type="entry name" value="ZINC_FINGER_C2H2_2"/>
    <property type="match status" value="1"/>
</dbReference>
<accession>A0AAV1W228</accession>
<comment type="caution">
    <text evidence="4">The sequence shown here is derived from an EMBL/GenBank/DDBJ whole genome shotgun (WGS) entry which is preliminary data.</text>
</comment>
<sequence length="204" mass="23551">MSNNFSNLRRDVLNYAQHPNNTDQISCRLCKQVFRNTQALVAHIDSHMEHEEVAIRRLYSPNYINSQRQISSSLYQPNFSLSMQQPETQNFTHNNSFFQSTQQQQQQQQQQMNSFFSGGQVGSSSRQTQLSSMVFSSAGNNVTEKASLRIPQFHQRNLAEVSPIDGTRPFILQLEKPIKMNFNDLMKMNDVKSDMRSLNLTLKL</sequence>
<evidence type="ECO:0000259" key="3">
    <source>
        <dbReference type="PROSITE" id="PS50157"/>
    </source>
</evidence>
<gene>
    <name evidence="4" type="ORF">LLUT_LOCUS4277</name>
</gene>
<organism evidence="4 5">
    <name type="scientific">Lupinus luteus</name>
    <name type="common">European yellow lupine</name>
    <dbReference type="NCBI Taxonomy" id="3873"/>
    <lineage>
        <taxon>Eukaryota</taxon>
        <taxon>Viridiplantae</taxon>
        <taxon>Streptophyta</taxon>
        <taxon>Embryophyta</taxon>
        <taxon>Tracheophyta</taxon>
        <taxon>Spermatophyta</taxon>
        <taxon>Magnoliopsida</taxon>
        <taxon>eudicotyledons</taxon>
        <taxon>Gunneridae</taxon>
        <taxon>Pentapetalae</taxon>
        <taxon>rosids</taxon>
        <taxon>fabids</taxon>
        <taxon>Fabales</taxon>
        <taxon>Fabaceae</taxon>
        <taxon>Papilionoideae</taxon>
        <taxon>50 kb inversion clade</taxon>
        <taxon>genistoids sensu lato</taxon>
        <taxon>core genistoids</taxon>
        <taxon>Genisteae</taxon>
        <taxon>Lupinus</taxon>
    </lineage>
</organism>
<evidence type="ECO:0000256" key="2">
    <source>
        <dbReference type="SAM" id="MobiDB-lite"/>
    </source>
</evidence>
<keyword evidence="1" id="KW-0862">Zinc</keyword>
<evidence type="ECO:0000256" key="1">
    <source>
        <dbReference type="PROSITE-ProRule" id="PRU00042"/>
    </source>
</evidence>
<protein>
    <recommendedName>
        <fullName evidence="3">C2H2-type domain-containing protein</fullName>
    </recommendedName>
</protein>
<evidence type="ECO:0000313" key="4">
    <source>
        <dbReference type="EMBL" id="CAL0303217.1"/>
    </source>
</evidence>
<dbReference type="Proteomes" id="UP001497480">
    <property type="component" value="Unassembled WGS sequence"/>
</dbReference>
<dbReference type="InterPro" id="IPR013087">
    <property type="entry name" value="Znf_C2H2_type"/>
</dbReference>
<keyword evidence="5" id="KW-1185">Reference proteome</keyword>
<keyword evidence="1" id="KW-0863">Zinc-finger</keyword>
<keyword evidence="1" id="KW-0479">Metal-binding</keyword>
<dbReference type="GO" id="GO:0008270">
    <property type="term" value="F:zinc ion binding"/>
    <property type="evidence" value="ECO:0007669"/>
    <property type="project" value="UniProtKB-KW"/>
</dbReference>
<proteinExistence type="predicted"/>
<feature type="domain" description="C2H2-type" evidence="3">
    <location>
        <begin position="25"/>
        <end position="52"/>
    </location>
</feature>
<reference evidence="4 5" key="1">
    <citation type="submission" date="2024-03" db="EMBL/GenBank/DDBJ databases">
        <authorList>
            <person name="Martinez-Hernandez J."/>
        </authorList>
    </citation>
    <scope>NUCLEOTIDE SEQUENCE [LARGE SCALE GENOMIC DNA]</scope>
</reference>
<name>A0AAV1W228_LUPLU</name>